<evidence type="ECO:0000313" key="4">
    <source>
        <dbReference type="EMBL" id="MBB4945824.1"/>
    </source>
</evidence>
<dbReference type="AlphaFoldDB" id="A0A7W7WGU6"/>
<comment type="caution">
    <text evidence="4">The sequence shown here is derived from an EMBL/GenBank/DDBJ whole genome shotgun (WGS) entry which is preliminary data.</text>
</comment>
<accession>A0A7W7WGU6</accession>
<dbReference type="PROSITE" id="PS51257">
    <property type="entry name" value="PROKAR_LIPOPROTEIN"/>
    <property type="match status" value="1"/>
</dbReference>
<dbReference type="InterPro" id="IPR020610">
    <property type="entry name" value="Thiolase_AS"/>
</dbReference>
<dbReference type="Gene3D" id="1.10.530.10">
    <property type="match status" value="1"/>
</dbReference>
<evidence type="ECO:0000313" key="5">
    <source>
        <dbReference type="Proteomes" id="UP000573327"/>
    </source>
</evidence>
<dbReference type="Pfam" id="PF01464">
    <property type="entry name" value="SLT"/>
    <property type="match status" value="1"/>
</dbReference>
<evidence type="ECO:0000256" key="1">
    <source>
        <dbReference type="SAM" id="MobiDB-lite"/>
    </source>
</evidence>
<dbReference type="InterPro" id="IPR008258">
    <property type="entry name" value="Transglycosylase_SLT_dom_1"/>
</dbReference>
<dbReference type="Proteomes" id="UP000573327">
    <property type="component" value="Unassembled WGS sequence"/>
</dbReference>
<dbReference type="RefSeq" id="WP_184912480.1">
    <property type="nucleotide sequence ID" value="NZ_JACHJR010000001.1"/>
</dbReference>
<reference evidence="4 5" key="1">
    <citation type="submission" date="2020-08" db="EMBL/GenBank/DDBJ databases">
        <title>Sequencing the genomes of 1000 actinobacteria strains.</title>
        <authorList>
            <person name="Klenk H.-P."/>
        </authorList>
    </citation>
    <scope>NUCLEOTIDE SEQUENCE [LARGE SCALE GENOMIC DNA]</scope>
    <source>
        <strain evidence="4 5">DSM 44786</strain>
    </source>
</reference>
<name>A0A7W7WGU6_9ACTN</name>
<dbReference type="EMBL" id="JACHJR010000001">
    <property type="protein sequence ID" value="MBB4945824.1"/>
    <property type="molecule type" value="Genomic_DNA"/>
</dbReference>
<evidence type="ECO:0000259" key="3">
    <source>
        <dbReference type="Pfam" id="PF01464"/>
    </source>
</evidence>
<gene>
    <name evidence="4" type="ORF">F4556_001359</name>
</gene>
<keyword evidence="5" id="KW-1185">Reference proteome</keyword>
<feature type="chain" id="PRO_5039248065" evidence="2">
    <location>
        <begin position="31"/>
        <end position="204"/>
    </location>
</feature>
<sequence length="204" mass="21089">MRSSLLAVMRRRTTLMVASAGLATACAASAVAVALPEENAVAAPVAVAASNPAPAVEQPAVEQPAVQPQAAQAPAATPQAEQPKPQENPAAASRSEQRSELSAATVGTSPGAVKELARSIVPAAQYAAFSNIISHESGWNIKATNAASGAYGLAQALPGSKMASAGSDWRTNPATQIKWALGYMNDRYGSPNAAWAFWLTHHWY</sequence>
<protein>
    <submittedName>
        <fullName evidence="4">Type IV secretory pathway VirB10-like protein</fullName>
    </submittedName>
</protein>
<dbReference type="PROSITE" id="PS00099">
    <property type="entry name" value="THIOLASE_3"/>
    <property type="match status" value="1"/>
</dbReference>
<keyword evidence="2" id="KW-0732">Signal</keyword>
<organism evidence="4 5">
    <name type="scientific">Kitasatospora gansuensis</name>
    <dbReference type="NCBI Taxonomy" id="258050"/>
    <lineage>
        <taxon>Bacteria</taxon>
        <taxon>Bacillati</taxon>
        <taxon>Actinomycetota</taxon>
        <taxon>Actinomycetes</taxon>
        <taxon>Kitasatosporales</taxon>
        <taxon>Streptomycetaceae</taxon>
        <taxon>Kitasatospora</taxon>
    </lineage>
</organism>
<dbReference type="GO" id="GO:0016747">
    <property type="term" value="F:acyltransferase activity, transferring groups other than amino-acyl groups"/>
    <property type="evidence" value="ECO:0007669"/>
    <property type="project" value="InterPro"/>
</dbReference>
<feature type="signal peptide" evidence="2">
    <location>
        <begin position="1"/>
        <end position="30"/>
    </location>
</feature>
<proteinExistence type="predicted"/>
<feature type="compositionally biased region" description="Low complexity" evidence="1">
    <location>
        <begin position="58"/>
        <end position="87"/>
    </location>
</feature>
<dbReference type="InterPro" id="IPR023346">
    <property type="entry name" value="Lysozyme-like_dom_sf"/>
</dbReference>
<feature type="domain" description="Transglycosylase SLT" evidence="3">
    <location>
        <begin position="129"/>
        <end position="197"/>
    </location>
</feature>
<evidence type="ECO:0000256" key="2">
    <source>
        <dbReference type="SAM" id="SignalP"/>
    </source>
</evidence>
<feature type="region of interest" description="Disordered" evidence="1">
    <location>
        <begin position="58"/>
        <end position="108"/>
    </location>
</feature>
<dbReference type="SUPFAM" id="SSF53955">
    <property type="entry name" value="Lysozyme-like"/>
    <property type="match status" value="1"/>
</dbReference>